<sequence>MKILKVLAISSLVLGFTTSSLFADVDKGQRSFVKFLKEPCGMDGTDFAAKHTQDDWENISKEGKFAEELNKLCPTAKSSDISEKDKKDIMDFLIHYASDSGNAPSC</sequence>
<dbReference type="EMBL" id="PDKB01000007">
    <property type="protein sequence ID" value="RBQ29285.1"/>
    <property type="molecule type" value="Genomic_DNA"/>
</dbReference>
<accession>A0A366MSR3</accession>
<feature type="signal peptide" evidence="1">
    <location>
        <begin position="1"/>
        <end position="23"/>
    </location>
</feature>
<gene>
    <name evidence="2" type="ORF">CRU91_05510</name>
</gene>
<dbReference type="AlphaFoldDB" id="A0A366MSR3"/>
<evidence type="ECO:0000256" key="1">
    <source>
        <dbReference type="SAM" id="SignalP"/>
    </source>
</evidence>
<dbReference type="Proteomes" id="UP000252669">
    <property type="component" value="Unassembled WGS sequence"/>
</dbReference>
<organism evidence="2 3">
    <name type="scientific">Aliarcobacter vitoriensis</name>
    <dbReference type="NCBI Taxonomy" id="2011099"/>
    <lineage>
        <taxon>Bacteria</taxon>
        <taxon>Pseudomonadati</taxon>
        <taxon>Campylobacterota</taxon>
        <taxon>Epsilonproteobacteria</taxon>
        <taxon>Campylobacterales</taxon>
        <taxon>Arcobacteraceae</taxon>
        <taxon>Aliarcobacter</taxon>
    </lineage>
</organism>
<proteinExistence type="predicted"/>
<protein>
    <submittedName>
        <fullName evidence="2">Cytochrome C</fullName>
    </submittedName>
</protein>
<comment type="caution">
    <text evidence="2">The sequence shown here is derived from an EMBL/GenBank/DDBJ whole genome shotgun (WGS) entry which is preliminary data.</text>
</comment>
<evidence type="ECO:0000313" key="2">
    <source>
        <dbReference type="EMBL" id="RBQ29285.1"/>
    </source>
</evidence>
<keyword evidence="1" id="KW-0732">Signal</keyword>
<dbReference type="RefSeq" id="WP_113894210.1">
    <property type="nucleotide sequence ID" value="NZ_JANJGA010000008.1"/>
</dbReference>
<keyword evidence="3" id="KW-1185">Reference proteome</keyword>
<name>A0A366MSR3_9BACT</name>
<reference evidence="2 3" key="1">
    <citation type="submission" date="2017-10" db="EMBL/GenBank/DDBJ databases">
        <title>Genomics of the genus Arcobacter.</title>
        <authorList>
            <person name="Perez-Cataluna A."/>
            <person name="Figueras M.J."/>
        </authorList>
    </citation>
    <scope>NUCLEOTIDE SEQUENCE [LARGE SCALE GENOMIC DNA]</scope>
    <source>
        <strain evidence="2 3">CECT 9230</strain>
    </source>
</reference>
<dbReference type="OrthoDB" id="5334626at2"/>
<feature type="chain" id="PRO_5016594520" evidence="1">
    <location>
        <begin position="24"/>
        <end position="106"/>
    </location>
</feature>
<evidence type="ECO:0000313" key="3">
    <source>
        <dbReference type="Proteomes" id="UP000252669"/>
    </source>
</evidence>